<gene>
    <name evidence="2" type="ORF">SAMN05216225_101373</name>
</gene>
<evidence type="ECO:0000313" key="3">
    <source>
        <dbReference type="Proteomes" id="UP000183988"/>
    </source>
</evidence>
<dbReference type="EMBL" id="FQVW01000013">
    <property type="protein sequence ID" value="SHG04914.1"/>
    <property type="molecule type" value="Genomic_DNA"/>
</dbReference>
<proteinExistence type="predicted"/>
<keyword evidence="3" id="KW-1185">Reference proteome</keyword>
<name>A0A1M5GMF8_9BACI</name>
<sequence length="44" mass="4711">NGKEKPVKLFGTPKSFSTTSIVYGNVPELLVVLIVIGQILLALL</sequence>
<evidence type="ECO:0000256" key="1">
    <source>
        <dbReference type="SAM" id="Phobius"/>
    </source>
</evidence>
<feature type="non-terminal residue" evidence="2">
    <location>
        <position position="1"/>
    </location>
</feature>
<keyword evidence="1" id="KW-0472">Membrane</keyword>
<dbReference type="AlphaFoldDB" id="A0A1M5GMF8"/>
<protein>
    <submittedName>
        <fullName evidence="2">Uncharacterized protein</fullName>
    </submittedName>
</protein>
<accession>A0A1M5GMF8</accession>
<organism evidence="2 3">
    <name type="scientific">Ornithinibacillus halophilus</name>
    <dbReference type="NCBI Taxonomy" id="930117"/>
    <lineage>
        <taxon>Bacteria</taxon>
        <taxon>Bacillati</taxon>
        <taxon>Bacillota</taxon>
        <taxon>Bacilli</taxon>
        <taxon>Bacillales</taxon>
        <taxon>Bacillaceae</taxon>
        <taxon>Ornithinibacillus</taxon>
    </lineage>
</organism>
<evidence type="ECO:0000313" key="2">
    <source>
        <dbReference type="EMBL" id="SHG04914.1"/>
    </source>
</evidence>
<keyword evidence="1" id="KW-1133">Transmembrane helix</keyword>
<dbReference type="Proteomes" id="UP000183988">
    <property type="component" value="Unassembled WGS sequence"/>
</dbReference>
<feature type="transmembrane region" description="Helical" evidence="1">
    <location>
        <begin position="20"/>
        <end position="43"/>
    </location>
</feature>
<keyword evidence="1" id="KW-0812">Transmembrane</keyword>
<reference evidence="2 3" key="1">
    <citation type="submission" date="2016-11" db="EMBL/GenBank/DDBJ databases">
        <authorList>
            <person name="Jaros S."/>
            <person name="Januszkiewicz K."/>
            <person name="Wedrychowicz H."/>
        </authorList>
    </citation>
    <scope>NUCLEOTIDE SEQUENCE [LARGE SCALE GENOMIC DNA]</scope>
    <source>
        <strain evidence="2 3">IBRC-M 10683</strain>
    </source>
</reference>